<feature type="compositionally biased region" description="Low complexity" evidence="2">
    <location>
        <begin position="434"/>
        <end position="447"/>
    </location>
</feature>
<comment type="caution">
    <text evidence="3">The sequence shown here is derived from an EMBL/GenBank/DDBJ whole genome shotgun (WGS) entry which is preliminary data.</text>
</comment>
<evidence type="ECO:0000313" key="3">
    <source>
        <dbReference type="EMBL" id="RYU83312.1"/>
    </source>
</evidence>
<evidence type="ECO:0008006" key="5">
    <source>
        <dbReference type="Google" id="ProtNLM"/>
    </source>
</evidence>
<dbReference type="OrthoDB" id="859044at2"/>
<sequence>MLHSFLYAPFSDPARQAQFDAVQTALEDAEESGTAVLLGNLTIGTTRLDALLVRPRSLTVVELVPDGGQLTAHPVSGAWQLNGQSGPATAALDQALSLFSRRQAAVADWLSTQLGTRVAPAGVTGLALFTAPTTFGPTVAAHLHSRLGTQPFLLLDSAPGLPAQLSRMAHPELTLPEAALQAWVRELAGDDEAEETENTLPTGFWEQKARQLWRWLGAEDSPHDAPYGGYPPAPDAVAISQQEKARLEQIRQQVRAELSEQSQVAATREAEREQTIAELQARLAQAPAVAAEAAALQARLAAEAREKAALAEAVRAARAEAAAQNQRLDARIEQLTQQIRQLQTAPAPGVGQSAGPVPTPPLRPPVSRTAPRRPASRAQWHLQWSRVAIVAAVLGWSGAAVWGITHLTRQFWPAPAPTRSARVAPRAHSSAGQEAAKAGADELAADSAVDEASIPAADADQDSVEPAPRPAPEVRDSSQVLAPVQEPDLDEAGR</sequence>
<evidence type="ECO:0000313" key="4">
    <source>
        <dbReference type="Proteomes" id="UP000294155"/>
    </source>
</evidence>
<gene>
    <name evidence="3" type="ORF">EWM57_03225</name>
</gene>
<feature type="region of interest" description="Disordered" evidence="2">
    <location>
        <begin position="422"/>
        <end position="494"/>
    </location>
</feature>
<dbReference type="EMBL" id="SEWE01000004">
    <property type="protein sequence ID" value="RYU83312.1"/>
    <property type="molecule type" value="Genomic_DNA"/>
</dbReference>
<keyword evidence="1" id="KW-0175">Coiled coil</keyword>
<organism evidence="3 4">
    <name type="scientific">Hymenobacter persicinus</name>
    <dbReference type="NCBI Taxonomy" id="2025506"/>
    <lineage>
        <taxon>Bacteria</taxon>
        <taxon>Pseudomonadati</taxon>
        <taxon>Bacteroidota</taxon>
        <taxon>Cytophagia</taxon>
        <taxon>Cytophagales</taxon>
        <taxon>Hymenobacteraceae</taxon>
        <taxon>Hymenobacter</taxon>
    </lineage>
</organism>
<evidence type="ECO:0000256" key="2">
    <source>
        <dbReference type="SAM" id="MobiDB-lite"/>
    </source>
</evidence>
<protein>
    <recommendedName>
        <fullName evidence="5">NERD domain-containing protein</fullName>
    </recommendedName>
</protein>
<accession>A0A4Q5LEZ2</accession>
<proteinExistence type="predicted"/>
<feature type="coiled-coil region" evidence="1">
    <location>
        <begin position="237"/>
        <end position="264"/>
    </location>
</feature>
<dbReference type="AlphaFoldDB" id="A0A4Q5LEZ2"/>
<evidence type="ECO:0000256" key="1">
    <source>
        <dbReference type="SAM" id="Coils"/>
    </source>
</evidence>
<feature type="region of interest" description="Disordered" evidence="2">
    <location>
        <begin position="342"/>
        <end position="374"/>
    </location>
</feature>
<dbReference type="Proteomes" id="UP000294155">
    <property type="component" value="Unassembled WGS sequence"/>
</dbReference>
<name>A0A4Q5LEZ2_9BACT</name>
<reference evidence="3 4" key="1">
    <citation type="submission" date="2019-02" db="EMBL/GenBank/DDBJ databases">
        <title>Bacterial novel species isolated from soil.</title>
        <authorList>
            <person name="Jung H.-Y."/>
        </authorList>
    </citation>
    <scope>NUCLEOTIDE SEQUENCE [LARGE SCALE GENOMIC DNA]</scope>
    <source>
        <strain evidence="3 4">1-3-3-3</strain>
    </source>
</reference>
<dbReference type="RefSeq" id="WP_129919692.1">
    <property type="nucleotide sequence ID" value="NZ_SEWE01000004.1"/>
</dbReference>
<keyword evidence="4" id="KW-1185">Reference proteome</keyword>